<dbReference type="RefSeq" id="WP_136557031.1">
    <property type="nucleotide sequence ID" value="NZ_STGT01000001.1"/>
</dbReference>
<dbReference type="InterPro" id="IPR012495">
    <property type="entry name" value="TadE-like_dom"/>
</dbReference>
<keyword evidence="1" id="KW-0812">Transmembrane</keyword>
<organism evidence="3 4">
    <name type="scientific">Rhizobium rhizophilum</name>
    <dbReference type="NCBI Taxonomy" id="1850373"/>
    <lineage>
        <taxon>Bacteria</taxon>
        <taxon>Pseudomonadati</taxon>
        <taxon>Pseudomonadota</taxon>
        <taxon>Alphaproteobacteria</taxon>
        <taxon>Hyphomicrobiales</taxon>
        <taxon>Rhizobiaceae</taxon>
        <taxon>Rhizobium/Agrobacterium group</taxon>
        <taxon>Rhizobium</taxon>
    </lineage>
</organism>
<keyword evidence="1" id="KW-1133">Transmembrane helix</keyword>
<comment type="caution">
    <text evidence="3">The sequence shown here is derived from an EMBL/GenBank/DDBJ whole genome shotgun (WGS) entry which is preliminary data.</text>
</comment>
<dbReference type="EMBL" id="STGT01000001">
    <property type="protein sequence ID" value="THV17430.1"/>
    <property type="molecule type" value="Genomic_DNA"/>
</dbReference>
<dbReference type="Pfam" id="PF07811">
    <property type="entry name" value="TadE"/>
    <property type="match status" value="1"/>
</dbReference>
<evidence type="ECO:0000313" key="3">
    <source>
        <dbReference type="EMBL" id="THV17430.1"/>
    </source>
</evidence>
<evidence type="ECO:0000313" key="4">
    <source>
        <dbReference type="Proteomes" id="UP000309667"/>
    </source>
</evidence>
<reference evidence="3 4" key="1">
    <citation type="submission" date="2019-04" db="EMBL/GenBank/DDBJ databases">
        <title>Genome sequence of strain 7209-2.</title>
        <authorList>
            <person name="Gao J."/>
            <person name="Sun J."/>
        </authorList>
    </citation>
    <scope>NUCLEOTIDE SEQUENCE [LARGE SCALE GENOMIC DNA]</scope>
    <source>
        <strain evidence="3 4">7209-2</strain>
    </source>
</reference>
<evidence type="ECO:0000256" key="1">
    <source>
        <dbReference type="SAM" id="Phobius"/>
    </source>
</evidence>
<gene>
    <name evidence="3" type="ORF">E9677_05470</name>
</gene>
<feature type="transmembrane region" description="Helical" evidence="1">
    <location>
        <begin position="34"/>
        <end position="61"/>
    </location>
</feature>
<accession>A0ABY2R0P3</accession>
<proteinExistence type="predicted"/>
<sequence>MTSHDIDRHHQAENSRRPRFRLWRKLARSKDGAAAIEFAILAIPYFMIIFAIIETFVAFAAEQLVTNAVNTLGRQMRTGQITYQLNRPSTDMDMLKFRKAFCDEVNIMIQCSETEISTPSKLYIDARTFASFGAIPKTIPRVSTATFADIDPTSFKFTPGGPSTINMLRAYYRWQVITDLIRPYITTIRPSDGSMPSDFLIVATTAFQNENYP</sequence>
<evidence type="ECO:0000259" key="2">
    <source>
        <dbReference type="Pfam" id="PF07811"/>
    </source>
</evidence>
<name>A0ABY2R0P3_9HYPH</name>
<dbReference type="Proteomes" id="UP000309667">
    <property type="component" value="Unassembled WGS sequence"/>
</dbReference>
<keyword evidence="4" id="KW-1185">Reference proteome</keyword>
<keyword evidence="1" id="KW-0472">Membrane</keyword>
<feature type="domain" description="TadE-like" evidence="2">
    <location>
        <begin position="32"/>
        <end position="71"/>
    </location>
</feature>
<protein>
    <submittedName>
        <fullName evidence="3">Pilus assembly protein</fullName>
    </submittedName>
</protein>